<dbReference type="EMBL" id="CP058560">
    <property type="protein sequence ID" value="QUH24306.1"/>
    <property type="molecule type" value="Genomic_DNA"/>
</dbReference>
<dbReference type="Gene3D" id="3.30.930.10">
    <property type="entry name" value="Bira Bifunctional Protein, Domain 2"/>
    <property type="match status" value="1"/>
</dbReference>
<organism evidence="1 2">
    <name type="scientific">Methanobacterium alkalithermotolerans</name>
    <dbReference type="NCBI Taxonomy" id="2731220"/>
    <lineage>
        <taxon>Archaea</taxon>
        <taxon>Methanobacteriati</taxon>
        <taxon>Methanobacteriota</taxon>
        <taxon>Methanomada group</taxon>
        <taxon>Methanobacteria</taxon>
        <taxon>Methanobacteriales</taxon>
        <taxon>Methanobacteriaceae</taxon>
        <taxon>Methanobacterium</taxon>
    </lineage>
</organism>
<reference evidence="1" key="1">
    <citation type="submission" date="2020-07" db="EMBL/GenBank/DDBJ databases">
        <title>Methanobacterium. sp. MethCan genome.</title>
        <authorList>
            <person name="Postec A."/>
            <person name="Quemeneur M."/>
        </authorList>
    </citation>
    <scope>NUCLEOTIDE SEQUENCE</scope>
    <source>
        <strain evidence="1">MethCAN</strain>
    </source>
</reference>
<dbReference type="InterPro" id="IPR007162">
    <property type="entry name" value="DUF366"/>
</dbReference>
<sequence length="190" mass="21787">MLHKHLNENLNYDGTPIEPAWALKEYGIKGSSIITWIGPMLIKKDKIIDYEDVDLEIKSDVMAHFIVEHFDCQPADLRMAYHRQRILVMILKDELSNWNIPCTRKGDDLYINSAKLSVSIATVTPSSMKVHLGINVKNQGTPHDVETSSLIDNNHDMGMKSVIKLMKDTSKRYINEIYSIEEDIAKTRIF</sequence>
<dbReference type="Proteomes" id="UP000681041">
    <property type="component" value="Chromosome"/>
</dbReference>
<dbReference type="KEGG" id="meme:HYG87_05295"/>
<name>A0A8T8K6P1_9EURY</name>
<protein>
    <submittedName>
        <fullName evidence="1">DUF366 family protein</fullName>
    </submittedName>
</protein>
<dbReference type="AlphaFoldDB" id="A0A8T8K6P1"/>
<accession>A0A8T8K6P1</accession>
<evidence type="ECO:0000313" key="1">
    <source>
        <dbReference type="EMBL" id="QUH24306.1"/>
    </source>
</evidence>
<dbReference type="Pfam" id="PF04017">
    <property type="entry name" value="DUF366"/>
    <property type="match status" value="1"/>
</dbReference>
<dbReference type="InterPro" id="IPR045864">
    <property type="entry name" value="aa-tRNA-synth_II/BPL/LPL"/>
</dbReference>
<dbReference type="OrthoDB" id="70011at2157"/>
<evidence type="ECO:0000313" key="2">
    <source>
        <dbReference type="Proteomes" id="UP000681041"/>
    </source>
</evidence>
<dbReference type="SUPFAM" id="SSF55681">
    <property type="entry name" value="Class II aaRS and biotin synthetases"/>
    <property type="match status" value="1"/>
</dbReference>
<dbReference type="PIRSF" id="PIRSF006503">
    <property type="entry name" value="UCP006503"/>
    <property type="match status" value="1"/>
</dbReference>
<proteinExistence type="predicted"/>
<gene>
    <name evidence="1" type="ORF">HYG87_05295</name>
</gene>
<keyword evidence="2" id="KW-1185">Reference proteome</keyword>